<dbReference type="KEGG" id="pavi:110751497"/>
<dbReference type="PROSITE" id="PS00086">
    <property type="entry name" value="CYTOCHROME_P450"/>
    <property type="match status" value="1"/>
</dbReference>
<dbReference type="InterPro" id="IPR001128">
    <property type="entry name" value="Cyt_P450"/>
</dbReference>
<organism evidence="7 8">
    <name type="scientific">Prunus avium</name>
    <name type="common">Cherry</name>
    <name type="synonym">Cerasus avium</name>
    <dbReference type="NCBI Taxonomy" id="42229"/>
    <lineage>
        <taxon>Eukaryota</taxon>
        <taxon>Viridiplantae</taxon>
        <taxon>Streptophyta</taxon>
        <taxon>Embryophyta</taxon>
        <taxon>Tracheophyta</taxon>
        <taxon>Spermatophyta</taxon>
        <taxon>Magnoliopsida</taxon>
        <taxon>eudicotyledons</taxon>
        <taxon>Gunneridae</taxon>
        <taxon>Pentapetalae</taxon>
        <taxon>rosids</taxon>
        <taxon>fabids</taxon>
        <taxon>Rosales</taxon>
        <taxon>Rosaceae</taxon>
        <taxon>Amygdaloideae</taxon>
        <taxon>Amygdaleae</taxon>
        <taxon>Prunus</taxon>
    </lineage>
</organism>
<evidence type="ECO:0000313" key="7">
    <source>
        <dbReference type="Proteomes" id="UP000515124"/>
    </source>
</evidence>
<dbReference type="Pfam" id="PF00067">
    <property type="entry name" value="p450"/>
    <property type="match status" value="1"/>
</dbReference>
<name>A0A6P5S152_PRUAV</name>
<keyword evidence="6" id="KW-1133">Transmembrane helix</keyword>
<dbReference type="InterPro" id="IPR036396">
    <property type="entry name" value="Cyt_P450_sf"/>
</dbReference>
<keyword evidence="5" id="KW-0503">Monooxygenase</keyword>
<dbReference type="CDD" id="cd11072">
    <property type="entry name" value="CYP71-like"/>
    <property type="match status" value="1"/>
</dbReference>
<dbReference type="GO" id="GO:0020037">
    <property type="term" value="F:heme binding"/>
    <property type="evidence" value="ECO:0007669"/>
    <property type="project" value="InterPro"/>
</dbReference>
<dbReference type="GeneID" id="110751497"/>
<dbReference type="PRINTS" id="PR00385">
    <property type="entry name" value="P450"/>
</dbReference>
<keyword evidence="2 4" id="KW-0479">Metal-binding</keyword>
<dbReference type="PRINTS" id="PR00463">
    <property type="entry name" value="EP450I"/>
</dbReference>
<dbReference type="GO" id="GO:0016705">
    <property type="term" value="F:oxidoreductase activity, acting on paired donors, with incorporation or reduction of molecular oxygen"/>
    <property type="evidence" value="ECO:0007669"/>
    <property type="project" value="InterPro"/>
</dbReference>
<dbReference type="FunFam" id="1.10.630.10:FF:000011">
    <property type="entry name" value="Cytochrome P450 83B1"/>
    <property type="match status" value="1"/>
</dbReference>
<keyword evidence="7" id="KW-1185">Reference proteome</keyword>
<evidence type="ECO:0000256" key="1">
    <source>
        <dbReference type="ARBA" id="ARBA00010617"/>
    </source>
</evidence>
<dbReference type="InterPro" id="IPR002401">
    <property type="entry name" value="Cyt_P450_E_grp-I"/>
</dbReference>
<evidence type="ECO:0000256" key="5">
    <source>
        <dbReference type="RuleBase" id="RU000461"/>
    </source>
</evidence>
<dbReference type="SUPFAM" id="SSF48264">
    <property type="entry name" value="Cytochrome P450"/>
    <property type="match status" value="1"/>
</dbReference>
<dbReference type="GO" id="GO:0004497">
    <property type="term" value="F:monooxygenase activity"/>
    <property type="evidence" value="ECO:0007669"/>
    <property type="project" value="UniProtKB-KW"/>
</dbReference>
<gene>
    <name evidence="8" type="primary">LOC110751497</name>
</gene>
<comment type="similarity">
    <text evidence="1 5">Belongs to the cytochrome P450 family.</text>
</comment>
<evidence type="ECO:0000256" key="2">
    <source>
        <dbReference type="ARBA" id="ARBA00022723"/>
    </source>
</evidence>
<dbReference type="InterPro" id="IPR017972">
    <property type="entry name" value="Cyt_P450_CS"/>
</dbReference>
<dbReference type="SMR" id="A0A6P5S152"/>
<evidence type="ECO:0000256" key="3">
    <source>
        <dbReference type="ARBA" id="ARBA00023004"/>
    </source>
</evidence>
<evidence type="ECO:0000256" key="4">
    <source>
        <dbReference type="PIRSR" id="PIRSR602401-1"/>
    </source>
</evidence>
<sequence length="525" mass="58968">MLNPLQVLQELNESSSFLQPLAFTLLAICLVLLYTWYSSTKTTTQKSSPPPSPPKLPIIGNLHQLCSYPHRSIQALSQRHGPLMLLHFGSVPVLVVSSAEAARETLKTHDLAFSGRPKSTIFEKLLYNYKDVSTAPYGEYWRQVRSICVSNLLSNTRVRSFRSVREEETKSMIKNINDLSSSSSTSSSVLNLSEMFVRLTNDVVCRVALGRKYDDGEGGQSGRMFKKLLEEFTDLLGTVNIGDYIPWLSWLSHINGLGAKLDKVAKQLDDFIDTAVQEHMNHSSKSGDDDQKDFLDVLLAIQKENLKGIPIDRVSIKGIILDMFAAGTDTTYTALEWAMTELLRHPRVMNKLQNEVRGIVGNKTDVITEDDLVEMHYLKAVTKETLRLHPPLPLLFPRMSTRDVEVNGYNIKANTHVFINAWQIGRDPKLYDNPEEYEPERFLNSGIDYKGNDFQLIPFGAGRRVCPGLQFAMAVNEIALANIVHKFDWALPGEASGEDLDMTESIGLTPHRKYPLKAVAFPHSS</sequence>
<dbReference type="Proteomes" id="UP000515124">
    <property type="component" value="Unplaced"/>
</dbReference>
<evidence type="ECO:0000256" key="6">
    <source>
        <dbReference type="SAM" id="Phobius"/>
    </source>
</evidence>
<feature type="binding site" description="axial binding residue" evidence="4">
    <location>
        <position position="466"/>
    </location>
    <ligand>
        <name>heme</name>
        <dbReference type="ChEBI" id="CHEBI:30413"/>
    </ligand>
    <ligandPart>
        <name>Fe</name>
        <dbReference type="ChEBI" id="CHEBI:18248"/>
    </ligandPart>
</feature>
<keyword evidence="3 4" id="KW-0408">Iron</keyword>
<comment type="cofactor">
    <cofactor evidence="4">
        <name>heme</name>
        <dbReference type="ChEBI" id="CHEBI:30413"/>
    </cofactor>
</comment>
<dbReference type="Gene3D" id="1.10.630.10">
    <property type="entry name" value="Cytochrome P450"/>
    <property type="match status" value="1"/>
</dbReference>
<dbReference type="PANTHER" id="PTHR47955:SF15">
    <property type="entry name" value="CYTOCHROME P450 71A2-LIKE"/>
    <property type="match status" value="1"/>
</dbReference>
<keyword evidence="5" id="KW-0560">Oxidoreductase</keyword>
<keyword evidence="4 5" id="KW-0349">Heme</keyword>
<dbReference type="RefSeq" id="XP_021807663.1">
    <property type="nucleotide sequence ID" value="XM_021951971.1"/>
</dbReference>
<keyword evidence="6" id="KW-0812">Transmembrane</keyword>
<dbReference type="Gramene" id="Pav_sc0000229.1_g420.1.br:mrna">
    <property type="protein sequence ID" value="Pav_sc0000229.1_g420.1.br:mrna"/>
    <property type="gene ID" value="Pav_sc0000229.1_g420.1.br"/>
</dbReference>
<keyword evidence="6" id="KW-0472">Membrane</keyword>
<dbReference type="PANTHER" id="PTHR47955">
    <property type="entry name" value="CYTOCHROME P450 FAMILY 71 PROTEIN"/>
    <property type="match status" value="1"/>
</dbReference>
<evidence type="ECO:0000313" key="8">
    <source>
        <dbReference type="RefSeq" id="XP_021807663.1"/>
    </source>
</evidence>
<dbReference type="AlphaFoldDB" id="A0A6P5S152"/>
<protein>
    <submittedName>
        <fullName evidence="8">Cytochrome P450 71A24-like</fullName>
    </submittedName>
</protein>
<dbReference type="GO" id="GO:0005506">
    <property type="term" value="F:iron ion binding"/>
    <property type="evidence" value="ECO:0007669"/>
    <property type="project" value="InterPro"/>
</dbReference>
<reference evidence="8" key="1">
    <citation type="submission" date="2025-08" db="UniProtKB">
        <authorList>
            <consortium name="RefSeq"/>
        </authorList>
    </citation>
    <scope>IDENTIFICATION</scope>
</reference>
<feature type="transmembrane region" description="Helical" evidence="6">
    <location>
        <begin position="20"/>
        <end position="37"/>
    </location>
</feature>
<proteinExistence type="inferred from homology"/>
<accession>A0A6P5S152</accession>